<sequence>MNEKIIVDLKKLLACKELRLIDGDRTPDTNEVKYDFTDEHSLQLKVQKDSFNIVHSLLSQREYKITGSATYPSGHYIWLDFDTPSIP</sequence>
<proteinExistence type="predicted"/>
<comment type="caution">
    <text evidence="1">The sequence shown here is derived from an EMBL/GenBank/DDBJ whole genome shotgun (WGS) entry which is preliminary data.</text>
</comment>
<organism evidence="1 2">
    <name type="scientific">Propionigenium maris DSM 9537</name>
    <dbReference type="NCBI Taxonomy" id="1123000"/>
    <lineage>
        <taxon>Bacteria</taxon>
        <taxon>Fusobacteriati</taxon>
        <taxon>Fusobacteriota</taxon>
        <taxon>Fusobacteriia</taxon>
        <taxon>Fusobacteriales</taxon>
        <taxon>Fusobacteriaceae</taxon>
        <taxon>Propionigenium</taxon>
    </lineage>
</organism>
<evidence type="ECO:0000313" key="1">
    <source>
        <dbReference type="EMBL" id="GLI55435.1"/>
    </source>
</evidence>
<accession>A0A9W6GJS2</accession>
<gene>
    <name evidence="1" type="ORF">PM10SUCC1_09490</name>
</gene>
<dbReference type="RefSeq" id="WP_281833904.1">
    <property type="nucleotide sequence ID" value="NZ_BSDY01000004.1"/>
</dbReference>
<dbReference type="EMBL" id="BSDY01000004">
    <property type="protein sequence ID" value="GLI55435.1"/>
    <property type="molecule type" value="Genomic_DNA"/>
</dbReference>
<dbReference type="Proteomes" id="UP001144471">
    <property type="component" value="Unassembled WGS sequence"/>
</dbReference>
<keyword evidence="2" id="KW-1185">Reference proteome</keyword>
<dbReference type="AlphaFoldDB" id="A0A9W6GJS2"/>
<name>A0A9W6GJS2_9FUSO</name>
<protein>
    <submittedName>
        <fullName evidence="1">Uncharacterized protein</fullName>
    </submittedName>
</protein>
<reference evidence="1" key="1">
    <citation type="submission" date="2022-12" db="EMBL/GenBank/DDBJ databases">
        <title>Reference genome sequencing for broad-spectrum identification of bacterial and archaeal isolates by mass spectrometry.</title>
        <authorList>
            <person name="Sekiguchi Y."/>
            <person name="Tourlousse D.M."/>
        </authorList>
    </citation>
    <scope>NUCLEOTIDE SEQUENCE</scope>
    <source>
        <strain evidence="1">10succ1</strain>
    </source>
</reference>
<evidence type="ECO:0000313" key="2">
    <source>
        <dbReference type="Proteomes" id="UP001144471"/>
    </source>
</evidence>